<dbReference type="AlphaFoldDB" id="A0A914I1M9"/>
<keyword evidence="2" id="KW-1185">Reference proteome</keyword>
<evidence type="ECO:0000256" key="1">
    <source>
        <dbReference type="SAM" id="MobiDB-lite"/>
    </source>
</evidence>
<evidence type="ECO:0000313" key="2">
    <source>
        <dbReference type="Proteomes" id="UP000887572"/>
    </source>
</evidence>
<dbReference type="WBParaSite" id="Gr19_v10_g6053.t1">
    <property type="protein sequence ID" value="Gr19_v10_g6053.t1"/>
    <property type="gene ID" value="Gr19_v10_g6053"/>
</dbReference>
<organism evidence="2 3">
    <name type="scientific">Globodera rostochiensis</name>
    <name type="common">Golden nematode worm</name>
    <name type="synonym">Heterodera rostochiensis</name>
    <dbReference type="NCBI Taxonomy" id="31243"/>
    <lineage>
        <taxon>Eukaryota</taxon>
        <taxon>Metazoa</taxon>
        <taxon>Ecdysozoa</taxon>
        <taxon>Nematoda</taxon>
        <taxon>Chromadorea</taxon>
        <taxon>Rhabditida</taxon>
        <taxon>Tylenchina</taxon>
        <taxon>Tylenchomorpha</taxon>
        <taxon>Tylenchoidea</taxon>
        <taxon>Heteroderidae</taxon>
        <taxon>Heteroderinae</taxon>
        <taxon>Globodera</taxon>
    </lineage>
</organism>
<feature type="region of interest" description="Disordered" evidence="1">
    <location>
        <begin position="59"/>
        <end position="88"/>
    </location>
</feature>
<proteinExistence type="predicted"/>
<reference evidence="3" key="1">
    <citation type="submission" date="2022-11" db="UniProtKB">
        <authorList>
            <consortium name="WormBaseParasite"/>
        </authorList>
    </citation>
    <scope>IDENTIFICATION</scope>
</reference>
<sequence length="122" mass="13689">MSLAIVLPPTTARFPSAEMKQFMQIVPSPLPGAIRTESSANAREDRVCQEFGEKWHQRKVGNERRISGTHRARQTDWAQPLPSGDARVDTEKIGVQTMMARHGTGRANAFFVKNKMFIYGCV</sequence>
<accession>A0A914I1M9</accession>
<name>A0A914I1M9_GLORO</name>
<dbReference type="Proteomes" id="UP000887572">
    <property type="component" value="Unplaced"/>
</dbReference>
<protein>
    <submittedName>
        <fullName evidence="3">Uncharacterized protein</fullName>
    </submittedName>
</protein>
<evidence type="ECO:0000313" key="3">
    <source>
        <dbReference type="WBParaSite" id="Gr19_v10_g6053.t1"/>
    </source>
</evidence>